<dbReference type="PROSITE" id="PS00409">
    <property type="entry name" value="PROKAR_NTER_METHYL"/>
    <property type="match status" value="1"/>
</dbReference>
<dbReference type="Proteomes" id="UP000636453">
    <property type="component" value="Unassembled WGS sequence"/>
</dbReference>
<keyword evidence="3" id="KW-1185">Reference proteome</keyword>
<sequence length="142" mass="16063">MRRNRHSAVAGFSLLEAIVALAILSAAGLALFAAIAQSVRMAERAERAREADTAMRNALAWSERINPMEQPRGEQLLGGFRLRWTSEPVEPERDAVTGHLQPGLYRVGLYRLRMELWRDGAIAEEVERLRVGYRQVREAPRL</sequence>
<reference evidence="2" key="1">
    <citation type="journal article" date="2014" name="Int. J. Syst. Evol. Microbiol.">
        <title>Complete genome sequence of Corynebacterium casei LMG S-19264T (=DSM 44701T), isolated from a smear-ripened cheese.</title>
        <authorList>
            <consortium name="US DOE Joint Genome Institute (JGI-PGF)"/>
            <person name="Walter F."/>
            <person name="Albersmeier A."/>
            <person name="Kalinowski J."/>
            <person name="Ruckert C."/>
        </authorList>
    </citation>
    <scope>NUCLEOTIDE SEQUENCE</scope>
    <source>
        <strain evidence="2">KCTC 32020</strain>
    </source>
</reference>
<reference evidence="2" key="2">
    <citation type="submission" date="2020-09" db="EMBL/GenBank/DDBJ databases">
        <authorList>
            <person name="Sun Q."/>
            <person name="Kim S."/>
        </authorList>
    </citation>
    <scope>NUCLEOTIDE SEQUENCE</scope>
    <source>
        <strain evidence="2">KCTC 32020</strain>
    </source>
</reference>
<accession>A0A918Z9B0</accession>
<dbReference type="EMBL" id="BNCF01000015">
    <property type="protein sequence ID" value="GHE41141.1"/>
    <property type="molecule type" value="Genomic_DNA"/>
</dbReference>
<evidence type="ECO:0000313" key="2">
    <source>
        <dbReference type="EMBL" id="GHE41141.1"/>
    </source>
</evidence>
<keyword evidence="1" id="KW-0472">Membrane</keyword>
<dbReference type="AlphaFoldDB" id="A0A918Z9B0"/>
<comment type="caution">
    <text evidence="2">The sequence shown here is derived from an EMBL/GenBank/DDBJ whole genome shotgun (WGS) entry which is preliminary data.</text>
</comment>
<evidence type="ECO:0000313" key="3">
    <source>
        <dbReference type="Proteomes" id="UP000636453"/>
    </source>
</evidence>
<organism evidence="2 3">
    <name type="scientific">Vulcaniibacterium thermophilum</name>
    <dbReference type="NCBI Taxonomy" id="1169913"/>
    <lineage>
        <taxon>Bacteria</taxon>
        <taxon>Pseudomonadati</taxon>
        <taxon>Pseudomonadota</taxon>
        <taxon>Gammaproteobacteria</taxon>
        <taxon>Lysobacterales</taxon>
        <taxon>Lysobacteraceae</taxon>
        <taxon>Vulcaniibacterium</taxon>
    </lineage>
</organism>
<gene>
    <name evidence="2" type="ORF">GCM10007167_23830</name>
</gene>
<keyword evidence="1" id="KW-0812">Transmembrane</keyword>
<dbReference type="RefSeq" id="WP_146473594.1">
    <property type="nucleotide sequence ID" value="NZ_BNCF01000015.1"/>
</dbReference>
<name>A0A918Z9B0_9GAMM</name>
<dbReference type="Pfam" id="PF07963">
    <property type="entry name" value="N_methyl"/>
    <property type="match status" value="1"/>
</dbReference>
<keyword evidence="1" id="KW-1133">Transmembrane helix</keyword>
<evidence type="ECO:0008006" key="4">
    <source>
        <dbReference type="Google" id="ProtNLM"/>
    </source>
</evidence>
<dbReference type="OrthoDB" id="6059205at2"/>
<dbReference type="InterPro" id="IPR012902">
    <property type="entry name" value="N_methyl_site"/>
</dbReference>
<proteinExistence type="predicted"/>
<feature type="transmembrane region" description="Helical" evidence="1">
    <location>
        <begin position="12"/>
        <end position="35"/>
    </location>
</feature>
<evidence type="ECO:0000256" key="1">
    <source>
        <dbReference type="SAM" id="Phobius"/>
    </source>
</evidence>
<protein>
    <recommendedName>
        <fullName evidence="4">Type II secretion system protein</fullName>
    </recommendedName>
</protein>